<dbReference type="InParanoid" id="A0A7L4YMY4"/>
<dbReference type="KEGG" id="eke:EK0264_07745"/>
<protein>
    <submittedName>
        <fullName evidence="1">Uncharacterized protein</fullName>
    </submittedName>
</protein>
<name>A0A7L4YMY4_9ACTN</name>
<sequence length="201" mass="21614">MTPQGDATFDAIEFRQIEDILDCSPGSGAVLLTQDAVDGPDAELVAFNRDVVNQVLDRVDDVSEVALDALRSYYVDLYAALIPVGGLSAYRAFATRQVNELVLQGLKLMGAPAHLDLLVDALGGDGISDEQYAARFAEAEAARPLTEANAAYLRSLDTVQIVQPGSFDVALRIALGKDGDDFGSIDLPRWRGNVEELITED</sequence>
<evidence type="ECO:0000313" key="1">
    <source>
        <dbReference type="EMBL" id="QHC00179.1"/>
    </source>
</evidence>
<reference evidence="1 2" key="1">
    <citation type="journal article" date="2018" name="Int. J. Syst. Evol. Microbiol.">
        <title>Epidermidibacterium keratini gen. nov., sp. nov., a member of the family Sporichthyaceae, isolated from keratin epidermis.</title>
        <authorList>
            <person name="Lee D.G."/>
            <person name="Trujillo M.E."/>
            <person name="Kang S."/>
            <person name="Nam J.J."/>
            <person name="Kim Y.J."/>
        </authorList>
    </citation>
    <scope>NUCLEOTIDE SEQUENCE [LARGE SCALE GENOMIC DNA]</scope>
    <source>
        <strain evidence="1 2">EPI-7</strain>
    </source>
</reference>
<organism evidence="1 2">
    <name type="scientific">Epidermidibacterium keratini</name>
    <dbReference type="NCBI Taxonomy" id="1891644"/>
    <lineage>
        <taxon>Bacteria</taxon>
        <taxon>Bacillati</taxon>
        <taxon>Actinomycetota</taxon>
        <taxon>Actinomycetes</taxon>
        <taxon>Sporichthyales</taxon>
        <taxon>Sporichthyaceae</taxon>
        <taxon>Epidermidibacterium</taxon>
    </lineage>
</organism>
<dbReference type="RefSeq" id="WP_159544405.1">
    <property type="nucleotide sequence ID" value="NZ_CP047156.1"/>
</dbReference>
<evidence type="ECO:0000313" key="2">
    <source>
        <dbReference type="Proteomes" id="UP000463857"/>
    </source>
</evidence>
<gene>
    <name evidence="1" type="ORF">EK0264_07745</name>
</gene>
<accession>A0A7L4YMY4</accession>
<dbReference type="OrthoDB" id="3720724at2"/>
<dbReference type="AlphaFoldDB" id="A0A7L4YMY4"/>
<keyword evidence="2" id="KW-1185">Reference proteome</keyword>
<dbReference type="EMBL" id="CP047156">
    <property type="protein sequence ID" value="QHC00179.1"/>
    <property type="molecule type" value="Genomic_DNA"/>
</dbReference>
<proteinExistence type="predicted"/>
<dbReference type="Proteomes" id="UP000463857">
    <property type="component" value="Chromosome"/>
</dbReference>